<proteinExistence type="predicted"/>
<sequence>MSTIEQVYADAARRWQAAMPSIERTRALGPAAEPIERKEAYLKHQLETGNGAALWAGARAPDLFGAFGTERVLATNDLLSFDTLQKAIAIGRFVGQVCRRETVAGLDARLIPLATGSMVSPRLFLTNHHVLGSAQEAAEAVVRFDYQLGEEGDPLPTSVFAFEPAAFFVTDELLDYTLVALAPTAQEGTPLAHFGWNRLNPQQGKILRGYPVNIIQHPEGDYKQIVLSNNKVLDLVDHYFLYEADTLPGSSGAPVFNRQWEVVALHRRGVPCVIDGAIVTRGGRAWTRGIPESEIRWIGNEGTRVSSLLHHLARAPLAGRQDLLRRELTDLPAPQPFLVARQARAGAGIAPRPQRDRQVAPDRREAPSLTVDIALRLTVSVGPVTIDPGAR</sequence>
<keyword evidence="1" id="KW-0378">Hydrolase</keyword>
<dbReference type="EC" id="3.4.21.-" evidence="1"/>
<evidence type="ECO:0000313" key="1">
    <source>
        <dbReference type="EMBL" id="MFC5511730.1"/>
    </source>
</evidence>
<reference evidence="2" key="1">
    <citation type="journal article" date="2019" name="Int. J. Syst. Evol. Microbiol.">
        <title>The Global Catalogue of Microorganisms (GCM) 10K type strain sequencing project: providing services to taxonomists for standard genome sequencing and annotation.</title>
        <authorList>
            <consortium name="The Broad Institute Genomics Platform"/>
            <consortium name="The Broad Institute Genome Sequencing Center for Infectious Disease"/>
            <person name="Wu L."/>
            <person name="Ma J."/>
        </authorList>
    </citation>
    <scope>NUCLEOTIDE SEQUENCE [LARGE SCALE GENOMIC DNA]</scope>
    <source>
        <strain evidence="2">CCUG 38813</strain>
    </source>
</reference>
<dbReference type="InterPro" id="IPR043504">
    <property type="entry name" value="Peptidase_S1_PA_chymotrypsin"/>
</dbReference>
<dbReference type="Proteomes" id="UP001596031">
    <property type="component" value="Unassembled WGS sequence"/>
</dbReference>
<dbReference type="Pfam" id="PF13365">
    <property type="entry name" value="Trypsin_2"/>
    <property type="match status" value="1"/>
</dbReference>
<dbReference type="PANTHER" id="PTHR36234">
    <property type="entry name" value="LYSYL ENDOPEPTIDASE"/>
    <property type="match status" value="1"/>
</dbReference>
<dbReference type="PANTHER" id="PTHR36234:SF5">
    <property type="entry name" value="LYSYL ENDOPEPTIDASE"/>
    <property type="match status" value="1"/>
</dbReference>
<name>A0ABW0PGD2_9BURK</name>
<dbReference type="Gene3D" id="2.40.10.10">
    <property type="entry name" value="Trypsin-like serine proteases"/>
    <property type="match status" value="2"/>
</dbReference>
<dbReference type="InterPro" id="IPR009003">
    <property type="entry name" value="Peptidase_S1_PA"/>
</dbReference>
<dbReference type="SUPFAM" id="SSF50494">
    <property type="entry name" value="Trypsin-like serine proteases"/>
    <property type="match status" value="1"/>
</dbReference>
<gene>
    <name evidence="1" type="ORF">ACFPOU_11410</name>
</gene>
<protein>
    <submittedName>
        <fullName evidence="1">Trypsin-like serine peptidase</fullName>
        <ecNumber evidence="1">3.4.21.-</ecNumber>
    </submittedName>
</protein>
<evidence type="ECO:0000313" key="2">
    <source>
        <dbReference type="Proteomes" id="UP001596031"/>
    </source>
</evidence>
<organism evidence="1 2">
    <name type="scientific">Massilia jejuensis</name>
    <dbReference type="NCBI Taxonomy" id="648894"/>
    <lineage>
        <taxon>Bacteria</taxon>
        <taxon>Pseudomonadati</taxon>
        <taxon>Pseudomonadota</taxon>
        <taxon>Betaproteobacteria</taxon>
        <taxon>Burkholderiales</taxon>
        <taxon>Oxalobacteraceae</taxon>
        <taxon>Telluria group</taxon>
        <taxon>Massilia</taxon>
    </lineage>
</organism>
<comment type="caution">
    <text evidence="1">The sequence shown here is derived from an EMBL/GenBank/DDBJ whole genome shotgun (WGS) entry which is preliminary data.</text>
</comment>
<accession>A0ABW0PGD2</accession>
<keyword evidence="2" id="KW-1185">Reference proteome</keyword>
<dbReference type="GO" id="GO:0016787">
    <property type="term" value="F:hydrolase activity"/>
    <property type="evidence" value="ECO:0007669"/>
    <property type="project" value="UniProtKB-KW"/>
</dbReference>
<dbReference type="EMBL" id="JBHSMS010000036">
    <property type="protein sequence ID" value="MFC5511730.1"/>
    <property type="molecule type" value="Genomic_DNA"/>
</dbReference>
<dbReference type="RefSeq" id="WP_379720926.1">
    <property type="nucleotide sequence ID" value="NZ_JBHSMS010000036.1"/>
</dbReference>